<dbReference type="EMBL" id="AP018929">
    <property type="protein sequence ID" value="BBG24286.1"/>
    <property type="molecule type" value="Genomic_DNA"/>
</dbReference>
<organism evidence="1 3">
    <name type="scientific">Sulfuracidifex tepidarius</name>
    <dbReference type="NCBI Taxonomy" id="1294262"/>
    <lineage>
        <taxon>Archaea</taxon>
        <taxon>Thermoproteota</taxon>
        <taxon>Thermoprotei</taxon>
        <taxon>Sulfolobales</taxon>
        <taxon>Sulfolobaceae</taxon>
        <taxon>Sulfuracidifex</taxon>
    </lineage>
</organism>
<dbReference type="STRING" id="1294262.GCA_001316085_00439"/>
<dbReference type="EMBL" id="AP018930">
    <property type="protein sequence ID" value="BBG27043.1"/>
    <property type="molecule type" value="Genomic_DNA"/>
</dbReference>
<dbReference type="AlphaFoldDB" id="A0A510DVM3"/>
<name>A0A510DVM3_9CREN</name>
<gene>
    <name evidence="1" type="ORF">IC006_1595</name>
    <name evidence="2" type="ORF">IC007_1572</name>
</gene>
<dbReference type="Proteomes" id="UP000325030">
    <property type="component" value="Chromosome"/>
</dbReference>
<evidence type="ECO:0000313" key="1">
    <source>
        <dbReference type="EMBL" id="BBG24286.1"/>
    </source>
</evidence>
<accession>A0A510DVM3</accession>
<dbReference type="Proteomes" id="UP000322983">
    <property type="component" value="Chromosome"/>
</dbReference>
<proteinExistence type="predicted"/>
<evidence type="ECO:0000313" key="2">
    <source>
        <dbReference type="EMBL" id="BBG27043.1"/>
    </source>
</evidence>
<dbReference type="GeneID" id="41717910"/>
<keyword evidence="3" id="KW-1185">Reference proteome</keyword>
<evidence type="ECO:0000313" key="3">
    <source>
        <dbReference type="Proteomes" id="UP000322983"/>
    </source>
</evidence>
<dbReference type="RefSeq" id="WP_149528557.1">
    <property type="nucleotide sequence ID" value="NZ_AP018929.1"/>
</dbReference>
<accession>A0A510E3F9</accession>
<protein>
    <submittedName>
        <fullName evidence="1">Uncharacterized protein</fullName>
    </submittedName>
</protein>
<dbReference type="KEGG" id="step:IC006_1595"/>
<evidence type="ECO:0000313" key="4">
    <source>
        <dbReference type="Proteomes" id="UP000325030"/>
    </source>
</evidence>
<dbReference type="OrthoDB" id="380211at2157"/>
<sequence>MSRAISNKRVIEIPGVYRSWFEVMTWIEKAEDFGPVGVIEGMDEIESLLNELSFKKMEYDRDTDIYEKELQGELYRVYVIKSSSFIAGELFSKGIIKRLKEFLTRKSSKQK</sequence>
<reference evidence="4" key="1">
    <citation type="submission" date="2018-09" db="EMBL/GenBank/DDBJ databases">
        <title>Complete Genome Sequencing of Sulfolobus sp. JCM 16834.</title>
        <authorList>
            <person name="Kato S."/>
            <person name="Itoh T."/>
            <person name="Ohkuma M."/>
        </authorList>
    </citation>
    <scope>NUCLEOTIDE SEQUENCE [LARGE SCALE GENOMIC DNA]</scope>
    <source>
        <strain evidence="4">IC-007</strain>
    </source>
</reference>
<reference evidence="1 3" key="2">
    <citation type="journal article" date="2020" name="Int. J. Syst. Evol. Microbiol.">
        <title>Sulfuracidifex tepidarius gen. nov., sp. nov. and transfer of Sulfolobus metallicus Huber and Stetter 1992 to the genus Sulfuracidifex as Sulfuracidifex metallicus comb. nov.</title>
        <authorList>
            <person name="Itoh T."/>
            <person name="Miura T."/>
            <person name="Sakai H.D."/>
            <person name="Kato S."/>
            <person name="Ohkuma M."/>
            <person name="Takashina T."/>
        </authorList>
    </citation>
    <scope>NUCLEOTIDE SEQUENCE [LARGE SCALE GENOMIC DNA]</scope>
    <source>
        <strain evidence="1 3">IC-006</strain>
        <strain evidence="2">IC-007</strain>
    </source>
</reference>